<accession>A0ABN7UYK7</accession>
<evidence type="ECO:0000256" key="2">
    <source>
        <dbReference type="SAM" id="MobiDB-lite"/>
    </source>
</evidence>
<feature type="compositionally biased region" description="Polar residues" evidence="2">
    <location>
        <begin position="173"/>
        <end position="191"/>
    </location>
</feature>
<gene>
    <name evidence="4" type="ORF">GMARGA_LOCUS11832</name>
</gene>
<keyword evidence="1" id="KW-0479">Metal-binding</keyword>
<protein>
    <submittedName>
        <fullName evidence="4">13794_t:CDS:1</fullName>
    </submittedName>
</protein>
<sequence length="211" mass="24166">MEVISLTKLQNFALNILKVTNHTVVQDTGITKLPPCPKCDKKILVISFELFTTLSCGHIYYRKCIKKKLLFTEENKCPFSSCDNVINPIFSERNPYNLNNKKRPNYSTKIFFCKKVKKATNRDDSPTLKKLIKELTTASTQQISSENTITLKSVILEMNKDSVNFHELNKKINNAKDNNQKTNQDDASNALVNDKIREHIPDQDKITEANL</sequence>
<dbReference type="SUPFAM" id="SSF57850">
    <property type="entry name" value="RING/U-box"/>
    <property type="match status" value="1"/>
</dbReference>
<keyword evidence="1" id="KW-0862">Zinc</keyword>
<dbReference type="PROSITE" id="PS50089">
    <property type="entry name" value="ZF_RING_2"/>
    <property type="match status" value="1"/>
</dbReference>
<evidence type="ECO:0000259" key="3">
    <source>
        <dbReference type="PROSITE" id="PS50089"/>
    </source>
</evidence>
<name>A0ABN7UYK7_GIGMA</name>
<organism evidence="4 5">
    <name type="scientific">Gigaspora margarita</name>
    <dbReference type="NCBI Taxonomy" id="4874"/>
    <lineage>
        <taxon>Eukaryota</taxon>
        <taxon>Fungi</taxon>
        <taxon>Fungi incertae sedis</taxon>
        <taxon>Mucoromycota</taxon>
        <taxon>Glomeromycotina</taxon>
        <taxon>Glomeromycetes</taxon>
        <taxon>Diversisporales</taxon>
        <taxon>Gigasporaceae</taxon>
        <taxon>Gigaspora</taxon>
    </lineage>
</organism>
<proteinExistence type="predicted"/>
<dbReference type="Proteomes" id="UP000789901">
    <property type="component" value="Unassembled WGS sequence"/>
</dbReference>
<keyword evidence="5" id="KW-1185">Reference proteome</keyword>
<reference evidence="4 5" key="1">
    <citation type="submission" date="2021-06" db="EMBL/GenBank/DDBJ databases">
        <authorList>
            <person name="Kallberg Y."/>
            <person name="Tangrot J."/>
            <person name="Rosling A."/>
        </authorList>
    </citation>
    <scope>NUCLEOTIDE SEQUENCE [LARGE SCALE GENOMIC DNA]</scope>
    <source>
        <strain evidence="4 5">120-4 pot B 10/14</strain>
    </source>
</reference>
<feature type="compositionally biased region" description="Basic and acidic residues" evidence="2">
    <location>
        <begin position="194"/>
        <end position="211"/>
    </location>
</feature>
<evidence type="ECO:0000313" key="5">
    <source>
        <dbReference type="Proteomes" id="UP000789901"/>
    </source>
</evidence>
<feature type="region of interest" description="Disordered" evidence="2">
    <location>
        <begin position="173"/>
        <end position="211"/>
    </location>
</feature>
<dbReference type="EMBL" id="CAJVQB010007051">
    <property type="protein sequence ID" value="CAG8696279.1"/>
    <property type="molecule type" value="Genomic_DNA"/>
</dbReference>
<feature type="domain" description="RING-type" evidence="3">
    <location>
        <begin position="36"/>
        <end position="78"/>
    </location>
</feature>
<evidence type="ECO:0000313" key="4">
    <source>
        <dbReference type="EMBL" id="CAG8696279.1"/>
    </source>
</evidence>
<evidence type="ECO:0000256" key="1">
    <source>
        <dbReference type="PROSITE-ProRule" id="PRU00175"/>
    </source>
</evidence>
<keyword evidence="1" id="KW-0863">Zinc-finger</keyword>
<dbReference type="InterPro" id="IPR001841">
    <property type="entry name" value="Znf_RING"/>
</dbReference>
<comment type="caution">
    <text evidence="4">The sequence shown here is derived from an EMBL/GenBank/DDBJ whole genome shotgun (WGS) entry which is preliminary data.</text>
</comment>